<proteinExistence type="predicted"/>
<dbReference type="Proteomes" id="UP000280228">
    <property type="component" value="Chromosome"/>
</dbReference>
<reference evidence="2 3" key="1">
    <citation type="submission" date="2018-12" db="EMBL/GenBank/DDBJ databases">
        <title>Persistence of Moraxella catarrhalis in Chronic Obstructive Pulmonary Disease and Regulation of the Hag/MID Adhesin.</title>
        <authorList>
            <person name="Murphy T."/>
            <person name="Zhao X."/>
            <person name="Vyas G."/>
            <person name="Aluvathingal J."/>
            <person name="Nadendla S."/>
            <person name="Tallon L."/>
            <person name="Tettelin H."/>
        </authorList>
    </citation>
    <scope>NUCLEOTIDE SEQUENCE [LARGE SCALE GENOMIC DNA]</scope>
    <source>
        <strain evidence="2 3">46P58B1</strain>
    </source>
</reference>
<gene>
    <name evidence="2" type="ORF">EJK53_0897</name>
</gene>
<dbReference type="RefSeq" id="WP_126671057.1">
    <property type="nucleotide sequence ID" value="NZ_CP034662.1"/>
</dbReference>
<keyword evidence="1" id="KW-0175">Coiled coil</keyword>
<dbReference type="InterPro" id="IPR056909">
    <property type="entry name" value="SU10_portal"/>
</dbReference>
<sequence>MINPEQLQEQLLQDPQANQALPDELMAMMGAMTTPTQESKALQFKQAYSMPDDDFKAYGYSKLVKDGMTKTKKQKLTNWLNEPSVQDLKHDYQHAQSAQSKFISDLEKWQQLYQAPRFGDKNHKGSRITPKLIRKQSEWTAPSLSEPFLSTNNLFDVKPLTFEDVDRAKQNALILNRQFNTQLNKVSLVDSVVRQVVKNGSCVLRMGWVYQEKQITEKVPLFNYVPVPLEQQEQANQQLAQLEQLAQTEPDSYEALADEVKAGYEMSVEKGIPYTAEPAGFTEKQAKRVIVNKPTVDICNLKNVFIDPTCKGNFENAQFVVHAYESSLSELKKQGIYQNLGYLMEQQSQADNSIDKPSDDVFKFQDNARRKLTVYEYWGYWDIHDNGETTAIVCAWVGDTIIRMEENPFPKGKLPFVVFNYLPEEESIWGIPNAELLGDNQEILGAVTRGMIDLLGKSANSQTAFPKNFLDSANKVKYSTGQDYEYNQGFDPRVHVHTHTFPEIPNSAMMMVHSMNNEAESLSGVKAFSSQGISASHLGDSATAARGVLDAVSKREMSILRRISEGFIQMGRFIMAMNSEFLSEKEIVRITNKEFVTIRRDDLAGEFDLTLTISTAEANENKSQQLAFLLQTVGNTLGTGLTQLMLSEIAHLRNMPDLAKAIENYQEQPDEMAQQLQQLQMQKLQAEIELMKSQAEENLAKAQVQTVKVGTEQARAESLQGDADNKALDFVERDSGIKQEHDLNKQAMINQGQNEKEMIKQQGLLDSQANQHDYNVLSQLQQHDLNQQAMANEAQMQSILPPNAQQ</sequence>
<evidence type="ECO:0000313" key="3">
    <source>
        <dbReference type="Proteomes" id="UP000280228"/>
    </source>
</evidence>
<evidence type="ECO:0000313" key="2">
    <source>
        <dbReference type="EMBL" id="AZQ92726.1"/>
    </source>
</evidence>
<name>A0A3S9QDR6_MORCA</name>
<dbReference type="Pfam" id="PF23899">
    <property type="entry name" value="SU10_portal"/>
    <property type="match status" value="1"/>
</dbReference>
<dbReference type="EMBL" id="CP034662">
    <property type="protein sequence ID" value="AZQ92726.1"/>
    <property type="molecule type" value="Genomic_DNA"/>
</dbReference>
<organism evidence="2 3">
    <name type="scientific">Moraxella catarrhalis</name>
    <name type="common">Branhamella catarrhalis</name>
    <dbReference type="NCBI Taxonomy" id="480"/>
    <lineage>
        <taxon>Bacteria</taxon>
        <taxon>Pseudomonadati</taxon>
        <taxon>Pseudomonadota</taxon>
        <taxon>Gammaproteobacteria</taxon>
        <taxon>Moraxellales</taxon>
        <taxon>Moraxellaceae</taxon>
        <taxon>Moraxella</taxon>
    </lineage>
</organism>
<dbReference type="AlphaFoldDB" id="A0A3S9QDR6"/>
<evidence type="ECO:0000256" key="1">
    <source>
        <dbReference type="SAM" id="Coils"/>
    </source>
</evidence>
<protein>
    <submittedName>
        <fullName evidence="2">Putative portal protein</fullName>
    </submittedName>
</protein>
<accession>A0A3S9QDR6</accession>
<feature type="coiled-coil region" evidence="1">
    <location>
        <begin position="662"/>
        <end position="705"/>
    </location>
</feature>